<feature type="transmembrane region" description="Helical" evidence="1">
    <location>
        <begin position="29"/>
        <end position="51"/>
    </location>
</feature>
<dbReference type="RefSeq" id="WP_380972636.1">
    <property type="nucleotide sequence ID" value="NZ_JBHTEF010000001.1"/>
</dbReference>
<comment type="caution">
    <text evidence="2">The sequence shown here is derived from an EMBL/GenBank/DDBJ whole genome shotgun (WGS) entry which is preliminary data.</text>
</comment>
<reference evidence="3" key="1">
    <citation type="journal article" date="2019" name="Int. J. Syst. Evol. Microbiol.">
        <title>The Global Catalogue of Microorganisms (GCM) 10K type strain sequencing project: providing services to taxonomists for standard genome sequencing and annotation.</title>
        <authorList>
            <consortium name="The Broad Institute Genomics Platform"/>
            <consortium name="The Broad Institute Genome Sequencing Center for Infectious Disease"/>
            <person name="Wu L."/>
            <person name="Ma J."/>
        </authorList>
    </citation>
    <scope>NUCLEOTIDE SEQUENCE [LARGE SCALE GENOMIC DNA]</scope>
    <source>
        <strain evidence="3">CCUG 56698</strain>
    </source>
</reference>
<gene>
    <name evidence="2" type="ORF">ACFQWG_04770</name>
</gene>
<dbReference type="EMBL" id="JBHTEF010000001">
    <property type="protein sequence ID" value="MFC7580528.1"/>
    <property type="molecule type" value="Genomic_DNA"/>
</dbReference>
<feature type="transmembrane region" description="Helical" evidence="1">
    <location>
        <begin position="57"/>
        <end position="77"/>
    </location>
</feature>
<name>A0ABW2SLV7_9ACTO</name>
<dbReference type="Proteomes" id="UP001596527">
    <property type="component" value="Unassembled WGS sequence"/>
</dbReference>
<evidence type="ECO:0008006" key="4">
    <source>
        <dbReference type="Google" id="ProtNLM"/>
    </source>
</evidence>
<keyword evidence="1" id="KW-0812">Transmembrane</keyword>
<evidence type="ECO:0000313" key="2">
    <source>
        <dbReference type="EMBL" id="MFC7580528.1"/>
    </source>
</evidence>
<sequence>MSRDMPDRAPELEDQIADTRGPSLGLGRIVLVVYWLFGAWTTVCAVLDLLHVGSGPLGPALVALVAGLVYLVAAVALTHNGKRMRVVGWTAVIIETVGPVIVGLLGVGIPDLTRTRSAWGGFGADYWYLPLVIAVVGLVWLWASNPRRIVERAEQIDRPGSRRRHR</sequence>
<evidence type="ECO:0000313" key="3">
    <source>
        <dbReference type="Proteomes" id="UP001596527"/>
    </source>
</evidence>
<proteinExistence type="predicted"/>
<evidence type="ECO:0000256" key="1">
    <source>
        <dbReference type="SAM" id="Phobius"/>
    </source>
</evidence>
<protein>
    <recommendedName>
        <fullName evidence="4">Integral membrane protein</fullName>
    </recommendedName>
</protein>
<accession>A0ABW2SLV7</accession>
<keyword evidence="3" id="KW-1185">Reference proteome</keyword>
<keyword evidence="1" id="KW-1133">Transmembrane helix</keyword>
<feature type="transmembrane region" description="Helical" evidence="1">
    <location>
        <begin position="126"/>
        <end position="143"/>
    </location>
</feature>
<keyword evidence="1" id="KW-0472">Membrane</keyword>
<organism evidence="2 3">
    <name type="scientific">Schaalia naturae</name>
    <dbReference type="NCBI Taxonomy" id="635203"/>
    <lineage>
        <taxon>Bacteria</taxon>
        <taxon>Bacillati</taxon>
        <taxon>Actinomycetota</taxon>
        <taxon>Actinomycetes</taxon>
        <taxon>Actinomycetales</taxon>
        <taxon>Actinomycetaceae</taxon>
        <taxon>Schaalia</taxon>
    </lineage>
</organism>
<feature type="transmembrane region" description="Helical" evidence="1">
    <location>
        <begin position="86"/>
        <end position="106"/>
    </location>
</feature>